<dbReference type="InterPro" id="IPR036779">
    <property type="entry name" value="LysM_dom_sf"/>
</dbReference>
<dbReference type="PANTHER" id="PTHR33734">
    <property type="entry name" value="LYSM DOMAIN-CONTAINING GPI-ANCHORED PROTEIN 2"/>
    <property type="match status" value="1"/>
</dbReference>
<dbReference type="GO" id="GO:0008932">
    <property type="term" value="F:lytic endotransglycosylase activity"/>
    <property type="evidence" value="ECO:0007669"/>
    <property type="project" value="TreeGrafter"/>
</dbReference>
<dbReference type="SMART" id="SM00257">
    <property type="entry name" value="LysM"/>
    <property type="match status" value="2"/>
</dbReference>
<evidence type="ECO:0000313" key="4">
    <source>
        <dbReference type="Proteomes" id="UP000182836"/>
    </source>
</evidence>
<dbReference type="AlphaFoldDB" id="A0A1G8VDM9"/>
<dbReference type="PANTHER" id="PTHR33734:SF22">
    <property type="entry name" value="MEMBRANE-BOUND LYTIC MUREIN TRANSGLYCOSYLASE D"/>
    <property type="match status" value="1"/>
</dbReference>
<dbReference type="Pfam" id="PF01476">
    <property type="entry name" value="LysM"/>
    <property type="match status" value="2"/>
</dbReference>
<dbReference type="Gene3D" id="3.10.350.10">
    <property type="entry name" value="LysM domain"/>
    <property type="match status" value="2"/>
</dbReference>
<evidence type="ECO:0000313" key="3">
    <source>
        <dbReference type="EMBL" id="SDJ63230.1"/>
    </source>
</evidence>
<gene>
    <name evidence="3" type="ORF">SAMN04487909_1235</name>
</gene>
<dbReference type="SUPFAM" id="SSF54106">
    <property type="entry name" value="LysM domain"/>
    <property type="match status" value="2"/>
</dbReference>
<accession>A0A1G8VDM9</accession>
<dbReference type="GeneID" id="42307006"/>
<feature type="region of interest" description="Disordered" evidence="1">
    <location>
        <begin position="1"/>
        <end position="23"/>
    </location>
</feature>
<dbReference type="Proteomes" id="UP000182836">
    <property type="component" value="Unassembled WGS sequence"/>
</dbReference>
<evidence type="ECO:0000256" key="1">
    <source>
        <dbReference type="SAM" id="MobiDB-lite"/>
    </source>
</evidence>
<proteinExistence type="predicted"/>
<evidence type="ECO:0000259" key="2">
    <source>
        <dbReference type="PROSITE" id="PS51782"/>
    </source>
</evidence>
<protein>
    <submittedName>
        <fullName evidence="3">Peptidoglycan endopeptidase LytE</fullName>
    </submittedName>
</protein>
<organism evidence="3 4">
    <name type="scientific">Aneurinibacillus migulanus</name>
    <name type="common">Bacillus migulanus</name>
    <dbReference type="NCBI Taxonomy" id="47500"/>
    <lineage>
        <taxon>Bacteria</taxon>
        <taxon>Bacillati</taxon>
        <taxon>Bacillota</taxon>
        <taxon>Bacilli</taxon>
        <taxon>Bacillales</taxon>
        <taxon>Paenibacillaceae</taxon>
        <taxon>Aneurinibacillus group</taxon>
        <taxon>Aneurinibacillus</taxon>
    </lineage>
</organism>
<dbReference type="EMBL" id="FNED01000023">
    <property type="protein sequence ID" value="SDJ63230.1"/>
    <property type="molecule type" value="Genomic_DNA"/>
</dbReference>
<dbReference type="OrthoDB" id="9769314at2"/>
<dbReference type="RefSeq" id="WP_052520370.1">
    <property type="nucleotide sequence ID" value="NZ_BJOA01000310.1"/>
</dbReference>
<feature type="domain" description="LysM" evidence="2">
    <location>
        <begin position="56"/>
        <end position="99"/>
    </location>
</feature>
<feature type="compositionally biased region" description="Basic and acidic residues" evidence="1">
    <location>
        <begin position="1"/>
        <end position="22"/>
    </location>
</feature>
<dbReference type="CDD" id="cd00118">
    <property type="entry name" value="LysM"/>
    <property type="match status" value="2"/>
</dbReference>
<reference evidence="3 4" key="1">
    <citation type="submission" date="2016-10" db="EMBL/GenBank/DDBJ databases">
        <authorList>
            <person name="de Groot N.N."/>
        </authorList>
    </citation>
    <scope>NUCLEOTIDE SEQUENCE [LARGE SCALE GENOMIC DNA]</scope>
    <source>
        <strain evidence="3 4">DSM 2895</strain>
    </source>
</reference>
<dbReference type="PROSITE" id="PS51782">
    <property type="entry name" value="LYSM"/>
    <property type="match status" value="2"/>
</dbReference>
<name>A0A1G8VDM9_ANEMI</name>
<sequence length="233" mass="26005">MNMEFVIKETRKERTKRQQREKTKARKAKVAGITLSALVSTAELTLGANEAIAKNNTYTVSKRDTLSEIAMNYKTSVDKLKRANHLHTDTIYTGQKLVIPSDEKKKTSTTSGVRTQKEYVTSGIYTAVAGDSLWEIAHRFGTSVENLKEINHLKDDFILIGQKLKIQSGFLKTNARITGAEDGFTIEVIIENKPLSLRVPYGTAEKFQSMSGKEVAIVYKNGKSPALLSYKEL</sequence>
<feature type="domain" description="LysM" evidence="2">
    <location>
        <begin position="123"/>
        <end position="166"/>
    </location>
</feature>
<dbReference type="InterPro" id="IPR018392">
    <property type="entry name" value="LysM"/>
</dbReference>